<reference evidence="3 4" key="1">
    <citation type="submission" date="2019-12" db="EMBL/GenBank/DDBJ databases">
        <title>Genome sequencing and assembly of endphytes of Porphyra tenera.</title>
        <authorList>
            <person name="Park J.M."/>
            <person name="Shin R."/>
            <person name="Jo S.H."/>
        </authorList>
    </citation>
    <scope>NUCLEOTIDE SEQUENCE [LARGE SCALE GENOMIC DNA]</scope>
    <source>
        <strain evidence="3 4">GPM3</strain>
    </source>
</reference>
<dbReference type="PANTHER" id="PTHR41287">
    <property type="match status" value="1"/>
</dbReference>
<dbReference type="PANTHER" id="PTHR41287:SF1">
    <property type="entry name" value="PROTEIN YMFN"/>
    <property type="match status" value="1"/>
</dbReference>
<evidence type="ECO:0008006" key="5">
    <source>
        <dbReference type="Google" id="ProtNLM"/>
    </source>
</evidence>
<accession>A0AAP9T0D4</accession>
<dbReference type="InterPro" id="IPR046461">
    <property type="entry name" value="TerL_ATPase"/>
</dbReference>
<dbReference type="AlphaFoldDB" id="A0AAP9T0D4"/>
<evidence type="ECO:0000313" key="3">
    <source>
        <dbReference type="EMBL" id="QKS24604.1"/>
    </source>
</evidence>
<dbReference type="InterPro" id="IPR046462">
    <property type="entry name" value="TerL_nuclease"/>
</dbReference>
<name>A0AAP9T0D4_9GAMM</name>
<dbReference type="RefSeq" id="WP_174788216.1">
    <property type="nucleotide sequence ID" value="NZ_CP054580.1"/>
</dbReference>
<proteinExistence type="predicted"/>
<feature type="domain" description="Terminase large subunit-like endonuclease" evidence="2">
    <location>
        <begin position="275"/>
        <end position="560"/>
    </location>
</feature>
<evidence type="ECO:0000313" key="4">
    <source>
        <dbReference type="Proteomes" id="UP000509761"/>
    </source>
</evidence>
<sequence>MNKKQITKIENQLKLLGTEKHRTHAYALNVVKKEIIAGPDIRNACARHLDDLLNASSRGFYFDENAADRVFRFFETVLKLNGGEFENMPFKLLDWQCFIIGNLFGWLRTNNNKRRFKKAYVETGKGSGKSPLSAGIGLYGLIADKEGSSEIYAAASKKDQAQILFRDATKMVQQSPSLNSKIHLSGKNPVWNMSFNGGFFKPISSEGGQSGPRPHIALIDELHEHKSSDLIEMMIAGTKGREQPLIFMITNSGHDRSSVCYEYHDHCKKIAAQVVNDDTFFTYICSLDKGDDPFKDEKCWAKANPSLGHTIKYDYLKEQVDSARGMPSKESIVRRLNFCEWVDAIDPWITSDVFEQVWRDFNYDELKGLECYGGLDLSGTKDLTALALYFPEIQKLIIEYWSPGDTIQERSRRDHVPYDAWVNKGFMHAPAGQSVDYRDIALRLAELQQLFDIKSIAFDPYRITHLIPFLDEHSVDIELISHGQGYGRSNSTGLWMPHSIDLIEKDILDQTITFQKNPCTRWCVSGAVIESDRQDNRIFSKNKATHRIDGIVAAAMARGCADAKHTSKKSNGMFFFI</sequence>
<dbReference type="Gene3D" id="3.40.50.300">
    <property type="entry name" value="P-loop containing nucleotide triphosphate hydrolases"/>
    <property type="match status" value="1"/>
</dbReference>
<dbReference type="InterPro" id="IPR005021">
    <property type="entry name" value="Terminase_largesu-like"/>
</dbReference>
<dbReference type="Proteomes" id="UP000509761">
    <property type="component" value="Chromosome"/>
</dbReference>
<dbReference type="EMBL" id="CP054580">
    <property type="protein sequence ID" value="QKS24604.1"/>
    <property type="molecule type" value="Genomic_DNA"/>
</dbReference>
<gene>
    <name evidence="3" type="ORF">FX987_02386</name>
</gene>
<dbReference type="GO" id="GO:0004519">
    <property type="term" value="F:endonuclease activity"/>
    <property type="evidence" value="ECO:0007669"/>
    <property type="project" value="InterPro"/>
</dbReference>
<feature type="domain" description="Terminase large subunit-like ATPase" evidence="1">
    <location>
        <begin position="94"/>
        <end position="268"/>
    </location>
</feature>
<organism evidence="3 4">
    <name type="scientific">Vreelandella titanicae</name>
    <dbReference type="NCBI Taxonomy" id="664683"/>
    <lineage>
        <taxon>Bacteria</taxon>
        <taxon>Pseudomonadati</taxon>
        <taxon>Pseudomonadota</taxon>
        <taxon>Gammaproteobacteria</taxon>
        <taxon>Oceanospirillales</taxon>
        <taxon>Halomonadaceae</taxon>
        <taxon>Vreelandella</taxon>
    </lineage>
</organism>
<keyword evidence="4" id="KW-1185">Reference proteome</keyword>
<protein>
    <recommendedName>
        <fullName evidence="5">Terminase large subunit</fullName>
    </recommendedName>
</protein>
<evidence type="ECO:0000259" key="1">
    <source>
        <dbReference type="Pfam" id="PF03354"/>
    </source>
</evidence>
<dbReference type="InterPro" id="IPR027417">
    <property type="entry name" value="P-loop_NTPase"/>
</dbReference>
<dbReference type="Pfam" id="PF20441">
    <property type="entry name" value="TerL_nuclease"/>
    <property type="match status" value="1"/>
</dbReference>
<evidence type="ECO:0000259" key="2">
    <source>
        <dbReference type="Pfam" id="PF20441"/>
    </source>
</evidence>
<dbReference type="Pfam" id="PF03354">
    <property type="entry name" value="TerL_ATPase"/>
    <property type="match status" value="1"/>
</dbReference>